<gene>
    <name evidence="1" type="ORF">D2V08_15770</name>
</gene>
<dbReference type="InterPro" id="IPR021457">
    <property type="entry name" value="DUF3108"/>
</dbReference>
<protein>
    <recommendedName>
        <fullName evidence="3">DUF3108 domain-containing protein</fullName>
    </recommendedName>
</protein>
<sequence length="243" mass="27953">MKKIVLAIVCTIAAGSYGQKIITSKSNPIDNFTLVDEKYSFSWYIVQDSIKRKMGEVDTEIQVKGDEINFIVNVKMPQATSPWVDTTIVKTKNFEPIYHSSFNQNRDMVLKYGRKLKGYYLDKKVKEKRVVNEDLPSSIFDSSSYPQLIRWLTYKDGFSAKISIFDYNPNAKIGALYATINSVLTEKMQVNGISVEVWKLNVTDDISDNQVINTYYISKNSRKILKHVIDMNGRKMVMERETP</sequence>
<dbReference type="Proteomes" id="UP000266067">
    <property type="component" value="Unassembled WGS sequence"/>
</dbReference>
<accession>A0A3A1N5J2</accession>
<dbReference type="AlphaFoldDB" id="A0A3A1N5J2"/>
<evidence type="ECO:0000313" key="2">
    <source>
        <dbReference type="Proteomes" id="UP000266067"/>
    </source>
</evidence>
<reference evidence="1 2" key="1">
    <citation type="submission" date="2018-08" db="EMBL/GenBank/DDBJ databases">
        <title>Proposal of Muricauda 72 sp.nov. and Muricauda NH166 sp.nov., isolated from seawater.</title>
        <authorList>
            <person name="Cheng H."/>
            <person name="Wu Y.-H."/>
            <person name="Guo L.-L."/>
            <person name="Xu X.-W."/>
        </authorList>
    </citation>
    <scope>NUCLEOTIDE SEQUENCE [LARGE SCALE GENOMIC DNA]</scope>
    <source>
        <strain evidence="1 2">KCTC 22173</strain>
    </source>
</reference>
<dbReference type="RefSeq" id="WP_119609290.1">
    <property type="nucleotide sequence ID" value="NZ_QXFH01000077.1"/>
</dbReference>
<dbReference type="OrthoDB" id="756873at2"/>
<organism evidence="1 2">
    <name type="scientific">Flagellimonas lutimaris</name>
    <dbReference type="NCBI Taxonomy" id="475082"/>
    <lineage>
        <taxon>Bacteria</taxon>
        <taxon>Pseudomonadati</taxon>
        <taxon>Bacteroidota</taxon>
        <taxon>Flavobacteriia</taxon>
        <taxon>Flavobacteriales</taxon>
        <taxon>Flavobacteriaceae</taxon>
        <taxon>Flagellimonas</taxon>
    </lineage>
</organism>
<comment type="caution">
    <text evidence="1">The sequence shown here is derived from an EMBL/GenBank/DDBJ whole genome shotgun (WGS) entry which is preliminary data.</text>
</comment>
<keyword evidence="2" id="KW-1185">Reference proteome</keyword>
<proteinExistence type="predicted"/>
<dbReference type="EMBL" id="QXFH01000077">
    <property type="protein sequence ID" value="RIV30546.1"/>
    <property type="molecule type" value="Genomic_DNA"/>
</dbReference>
<dbReference type="Pfam" id="PF11306">
    <property type="entry name" value="DUF3108"/>
    <property type="match status" value="1"/>
</dbReference>
<evidence type="ECO:0008006" key="3">
    <source>
        <dbReference type="Google" id="ProtNLM"/>
    </source>
</evidence>
<name>A0A3A1N5J2_9FLAO</name>
<evidence type="ECO:0000313" key="1">
    <source>
        <dbReference type="EMBL" id="RIV30546.1"/>
    </source>
</evidence>